<comment type="caution">
    <text evidence="1">The sequence shown here is derived from an EMBL/GenBank/DDBJ whole genome shotgun (WGS) entry which is preliminary data.</text>
</comment>
<reference evidence="1 2" key="1">
    <citation type="submission" date="2016-12" db="EMBL/GenBank/DDBJ databases">
        <title>Trade-off between light-utilization and light-protection in marine flavobacteria.</title>
        <authorList>
            <person name="Kumagai Y."/>
            <person name="Yoshizawa S."/>
            <person name="Kogure K."/>
            <person name="Iwasaki W."/>
        </authorList>
    </citation>
    <scope>NUCLEOTIDE SEQUENCE [LARGE SCALE GENOMIC DNA]</scope>
    <source>
        <strain evidence="1 2">KCTC 12100</strain>
    </source>
</reference>
<dbReference type="InterPro" id="IPR022172">
    <property type="entry name" value="DUF3703"/>
</dbReference>
<evidence type="ECO:0000313" key="1">
    <source>
        <dbReference type="EMBL" id="PQJ72162.1"/>
    </source>
</evidence>
<dbReference type="AlphaFoldDB" id="A0A2P6CB84"/>
<organism evidence="1 2">
    <name type="scientific">Polaribacter butkevichii</name>
    <dbReference type="NCBI Taxonomy" id="218490"/>
    <lineage>
        <taxon>Bacteria</taxon>
        <taxon>Pseudomonadati</taxon>
        <taxon>Bacteroidota</taxon>
        <taxon>Flavobacteriia</taxon>
        <taxon>Flavobacteriales</taxon>
        <taxon>Flavobacteriaceae</taxon>
    </lineage>
</organism>
<proteinExistence type="predicted"/>
<name>A0A2P6CB84_9FLAO</name>
<dbReference type="Pfam" id="PF12487">
    <property type="entry name" value="DUF3703"/>
    <property type="match status" value="1"/>
</dbReference>
<keyword evidence="2" id="KW-1185">Reference proteome</keyword>
<dbReference type="RefSeq" id="WP_105047821.1">
    <property type="nucleotide sequence ID" value="NZ_CP150661.1"/>
</dbReference>
<dbReference type="Proteomes" id="UP000247345">
    <property type="component" value="Unassembled WGS sequence"/>
</dbReference>
<dbReference type="EMBL" id="MSCK01000001">
    <property type="protein sequence ID" value="PQJ72162.1"/>
    <property type="molecule type" value="Genomic_DNA"/>
</dbReference>
<gene>
    <name evidence="1" type="ORF">BTO14_02360</name>
</gene>
<sequence>MDNQLLKTAFYHQLKSGRKALKKNSFKIAFYHFENAHILGQNHIIRHTVCHYWMFLFGIKNRNLKEIIGQALRIIASLLFTYIWIPKGNTGGSNISAIRKMPIRKELKKYFYFNASF</sequence>
<evidence type="ECO:0008006" key="3">
    <source>
        <dbReference type="Google" id="ProtNLM"/>
    </source>
</evidence>
<evidence type="ECO:0000313" key="2">
    <source>
        <dbReference type="Proteomes" id="UP000247345"/>
    </source>
</evidence>
<accession>A0A2P6CB84</accession>
<dbReference type="OrthoDB" id="9799416at2"/>
<protein>
    <recommendedName>
        <fullName evidence="3">DUF3703 domain-containing protein</fullName>
    </recommendedName>
</protein>